<dbReference type="KEGG" id="mis:MICPUN_56898"/>
<keyword evidence="2" id="KW-0802">TPR repeat</keyword>
<dbReference type="SUPFAM" id="SSF48452">
    <property type="entry name" value="TPR-like"/>
    <property type="match status" value="1"/>
</dbReference>
<name>C1E1J8_MICCC</name>
<dbReference type="Gene3D" id="1.25.40.10">
    <property type="entry name" value="Tetratricopeptide repeat domain"/>
    <property type="match status" value="1"/>
</dbReference>
<evidence type="ECO:0000256" key="2">
    <source>
        <dbReference type="ARBA" id="ARBA00022803"/>
    </source>
</evidence>
<evidence type="ECO:0000313" key="4">
    <source>
        <dbReference type="EMBL" id="ACO61754.1"/>
    </source>
</evidence>
<dbReference type="EMBL" id="CP001324">
    <property type="protein sequence ID" value="ACO61754.1"/>
    <property type="molecule type" value="Genomic_DNA"/>
</dbReference>
<sequence length="750" mass="82379">MGDDVVNVFADEFEHPPGETLDILRDESIVKTVVEPAPAGGFKTRPSVGDQVSFTVRRVHAANAPTAGTVAQDAELERYLLGCGAQCRAVEVALETMREGEVATFLCKERHLPAPNIESVYPEEVTIRLAKIFRDVDLTPRPSPGGKLIKRRTRWGDAKTHGQTLYEPMTLSHSPRPGYGSDTGRDVARPGCRVIVYTKHKPTAVNANTGLDAEPWTPMEFTLRSTAVDAPPCPDGVHEALELSLTLASPGERFEVTFPASVYGFADDRVDGTVESDAVASARFAETYDTGGDLVTTEVHVRAVHPPAPFAPEHAGPGGWGGTKDVGLDGEDLWTMPKWERAHRAKAAKERGVALFKAGRHRAALRAYDVAIRLLTAPFAPLDLSKVEMPEWDPPSEQDPLGKDPHLKLAERYGSNAWRGLADSGLGEGNENQVLLKATILNASLAASRRGDHATCEWYCSKALAEDPMCVKGWFRRGRARVAMHRWDEAEDDLNRAERLQGDDEIAKELDVERKKLAAGRKKSESGGAVAKAFRAVFGGGGGGAGEYPKPREMRRLVTGDLGIEAGPAHPTGRLDTDEPGAQLDELLDETSPHTRMEHAFNKALHYEQIGLNEFVDSGMPIELYSEAELAPVGEGHPTAQAVEKREYVVPFGEAEAAELDAEIAEREHDEELYDKMLNAAKRGNRVQRGTATHNPWDRDGTKAVDELNMQFVKEYNEQKMEEAKEEMEAHKKQWHERKKRATGDDIALD</sequence>
<evidence type="ECO:0000313" key="5">
    <source>
        <dbReference type="Proteomes" id="UP000002009"/>
    </source>
</evidence>
<keyword evidence="5" id="KW-1185">Reference proteome</keyword>
<evidence type="ECO:0000256" key="1">
    <source>
        <dbReference type="ARBA" id="ARBA00022737"/>
    </source>
</evidence>
<protein>
    <recommendedName>
        <fullName evidence="6">Peptidylprolyl isomerase</fullName>
    </recommendedName>
</protein>
<organism evidence="4 5">
    <name type="scientific">Micromonas commoda (strain RCC299 / NOUM17 / CCMP2709)</name>
    <name type="common">Picoplanktonic green alga</name>
    <dbReference type="NCBI Taxonomy" id="296587"/>
    <lineage>
        <taxon>Eukaryota</taxon>
        <taxon>Viridiplantae</taxon>
        <taxon>Chlorophyta</taxon>
        <taxon>Mamiellophyceae</taxon>
        <taxon>Mamiellales</taxon>
        <taxon>Mamiellaceae</taxon>
        <taxon>Micromonas</taxon>
    </lineage>
</organism>
<dbReference type="OrthoDB" id="433738at2759"/>
<dbReference type="InterPro" id="IPR039663">
    <property type="entry name" value="AIP/AIPL1/TTC9"/>
</dbReference>
<dbReference type="RefSeq" id="XP_002500496.1">
    <property type="nucleotide sequence ID" value="XM_002500450.1"/>
</dbReference>
<proteinExistence type="predicted"/>
<accession>C1E1J8</accession>
<evidence type="ECO:0008006" key="6">
    <source>
        <dbReference type="Google" id="ProtNLM"/>
    </source>
</evidence>
<evidence type="ECO:0000256" key="3">
    <source>
        <dbReference type="SAM" id="MobiDB-lite"/>
    </source>
</evidence>
<dbReference type="InParanoid" id="C1E1J8"/>
<dbReference type="GeneID" id="8242111"/>
<dbReference type="PANTHER" id="PTHR11242:SF0">
    <property type="entry name" value="TPR_REGION DOMAIN-CONTAINING PROTEIN"/>
    <property type="match status" value="1"/>
</dbReference>
<dbReference type="PANTHER" id="PTHR11242">
    <property type="entry name" value="ARYL HYDROCARBON RECEPTOR INTERACTING PROTEIN RELATED"/>
    <property type="match status" value="1"/>
</dbReference>
<dbReference type="Proteomes" id="UP000002009">
    <property type="component" value="Chromosome 3"/>
</dbReference>
<gene>
    <name evidence="4" type="ORF">MICPUN_56898</name>
</gene>
<feature type="compositionally biased region" description="Basic and acidic residues" evidence="3">
    <location>
        <begin position="721"/>
        <end position="732"/>
    </location>
</feature>
<dbReference type="InterPro" id="IPR019734">
    <property type="entry name" value="TPR_rpt"/>
</dbReference>
<dbReference type="SMART" id="SM00028">
    <property type="entry name" value="TPR"/>
    <property type="match status" value="2"/>
</dbReference>
<dbReference type="InterPro" id="IPR011990">
    <property type="entry name" value="TPR-like_helical_dom_sf"/>
</dbReference>
<keyword evidence="1" id="KW-0677">Repeat</keyword>
<feature type="region of interest" description="Disordered" evidence="3">
    <location>
        <begin position="721"/>
        <end position="750"/>
    </location>
</feature>
<reference evidence="4 5" key="1">
    <citation type="journal article" date="2009" name="Science">
        <title>Green evolution and dynamic adaptations revealed by genomes of the marine picoeukaryotes Micromonas.</title>
        <authorList>
            <person name="Worden A.Z."/>
            <person name="Lee J.H."/>
            <person name="Mock T."/>
            <person name="Rouze P."/>
            <person name="Simmons M.P."/>
            <person name="Aerts A.L."/>
            <person name="Allen A.E."/>
            <person name="Cuvelier M.L."/>
            <person name="Derelle E."/>
            <person name="Everett M.V."/>
            <person name="Foulon E."/>
            <person name="Grimwood J."/>
            <person name="Gundlach H."/>
            <person name="Henrissat B."/>
            <person name="Napoli C."/>
            <person name="McDonald S.M."/>
            <person name="Parker M.S."/>
            <person name="Rombauts S."/>
            <person name="Salamov A."/>
            <person name="Von Dassow P."/>
            <person name="Badger J.H."/>
            <person name="Coutinho P.M."/>
            <person name="Demir E."/>
            <person name="Dubchak I."/>
            <person name="Gentemann C."/>
            <person name="Eikrem W."/>
            <person name="Gready J.E."/>
            <person name="John U."/>
            <person name="Lanier W."/>
            <person name="Lindquist E.A."/>
            <person name="Lucas S."/>
            <person name="Mayer K.F."/>
            <person name="Moreau H."/>
            <person name="Not F."/>
            <person name="Otillar R."/>
            <person name="Panaud O."/>
            <person name="Pangilinan J."/>
            <person name="Paulsen I."/>
            <person name="Piegu B."/>
            <person name="Poliakov A."/>
            <person name="Robbens S."/>
            <person name="Schmutz J."/>
            <person name="Toulza E."/>
            <person name="Wyss T."/>
            <person name="Zelensky A."/>
            <person name="Zhou K."/>
            <person name="Armbrust E.V."/>
            <person name="Bhattacharya D."/>
            <person name="Goodenough U.W."/>
            <person name="Van de Peer Y."/>
            <person name="Grigoriev I.V."/>
        </authorList>
    </citation>
    <scope>NUCLEOTIDE SEQUENCE [LARGE SCALE GENOMIC DNA]</scope>
    <source>
        <strain evidence="5">RCC299 / NOUM17</strain>
    </source>
</reference>
<dbReference type="AlphaFoldDB" id="C1E1J8"/>